<dbReference type="Pfam" id="PF13471">
    <property type="entry name" value="Transglut_core3"/>
    <property type="match status" value="1"/>
</dbReference>
<evidence type="ECO:0000313" key="4">
    <source>
        <dbReference type="Proteomes" id="UP000252405"/>
    </source>
</evidence>
<keyword evidence="1" id="KW-0472">Membrane</keyword>
<keyword evidence="4" id="KW-1185">Reference proteome</keyword>
<evidence type="ECO:0000313" key="3">
    <source>
        <dbReference type="EMBL" id="RCV91007.1"/>
    </source>
</evidence>
<proteinExistence type="predicted"/>
<evidence type="ECO:0000259" key="2">
    <source>
        <dbReference type="Pfam" id="PF13471"/>
    </source>
</evidence>
<accession>A0A368U3E3</accession>
<feature type="transmembrane region" description="Helical" evidence="1">
    <location>
        <begin position="25"/>
        <end position="45"/>
    </location>
</feature>
<dbReference type="EMBL" id="QPII01000002">
    <property type="protein sequence ID" value="RCV91007.1"/>
    <property type="molecule type" value="Genomic_DNA"/>
</dbReference>
<protein>
    <submittedName>
        <fullName evidence="3">Lasso peptide biosynthesis B2 protein</fullName>
    </submittedName>
</protein>
<reference evidence="3 4" key="1">
    <citation type="submission" date="2018-07" db="EMBL/GenBank/DDBJ databases">
        <title>Halomonas montanilacus sp. nov., isolated from Lake Pengyan on Tibetan Plateau.</title>
        <authorList>
            <person name="Lu H."/>
            <person name="Xing P."/>
            <person name="Wu Q."/>
        </authorList>
    </citation>
    <scope>NUCLEOTIDE SEQUENCE [LARGE SCALE GENOMIC DNA]</scope>
    <source>
        <strain evidence="3 4">PYC7W</strain>
    </source>
</reference>
<dbReference type="InterPro" id="IPR053521">
    <property type="entry name" value="McjB-like"/>
</dbReference>
<keyword evidence="1" id="KW-1133">Transmembrane helix</keyword>
<dbReference type="Proteomes" id="UP000252405">
    <property type="component" value="Unassembled WGS sequence"/>
</dbReference>
<name>A0A368U3E3_9GAMM</name>
<keyword evidence="1" id="KW-0812">Transmembrane</keyword>
<dbReference type="OrthoDB" id="3790432at2"/>
<gene>
    <name evidence="3" type="ORF">DU505_03700</name>
</gene>
<dbReference type="InterPro" id="IPR032708">
    <property type="entry name" value="McjB_C"/>
</dbReference>
<dbReference type="RefSeq" id="WP_114477650.1">
    <property type="nucleotide sequence ID" value="NZ_QPII01000002.1"/>
</dbReference>
<sequence>MFGILLTKLHARLVRKIRSLVAKPAFFKIWFLPVWCLLGVSKIMILKAKFCQMEKFLGRKLGVSVLVPLLDSKQQNRAIQVGHVVRVVSHYTPWESNCFPQALTALIMLRLYRVPYLLSFGLRRCASTRDCQAHVWLVAGPVCVTGGYGFSSYALVGSYLSPHINISIDSENC</sequence>
<feature type="domain" description="Microcin J25-processing protein McjB C-terminal" evidence="2">
    <location>
        <begin position="71"/>
        <end position="147"/>
    </location>
</feature>
<dbReference type="AlphaFoldDB" id="A0A368U3E3"/>
<comment type="caution">
    <text evidence="3">The sequence shown here is derived from an EMBL/GenBank/DDBJ whole genome shotgun (WGS) entry which is preliminary data.</text>
</comment>
<evidence type="ECO:0000256" key="1">
    <source>
        <dbReference type="SAM" id="Phobius"/>
    </source>
</evidence>
<organism evidence="3 4">
    <name type="scientific">Billgrantia montanilacus</name>
    <dbReference type="NCBI Taxonomy" id="2282305"/>
    <lineage>
        <taxon>Bacteria</taxon>
        <taxon>Pseudomonadati</taxon>
        <taxon>Pseudomonadota</taxon>
        <taxon>Gammaproteobacteria</taxon>
        <taxon>Oceanospirillales</taxon>
        <taxon>Halomonadaceae</taxon>
        <taxon>Billgrantia</taxon>
    </lineage>
</organism>
<dbReference type="NCBIfam" id="NF033537">
    <property type="entry name" value="lasso_biosyn_B2"/>
    <property type="match status" value="1"/>
</dbReference>